<keyword evidence="6" id="KW-0472">Membrane</keyword>
<feature type="domain" description="T-SNARE coiled-coil homology" evidence="8">
    <location>
        <begin position="459"/>
        <end position="521"/>
    </location>
</feature>
<dbReference type="PROSITE" id="PS50885">
    <property type="entry name" value="HAMP"/>
    <property type="match status" value="1"/>
</dbReference>
<evidence type="ECO:0000256" key="1">
    <source>
        <dbReference type="ARBA" id="ARBA00004429"/>
    </source>
</evidence>
<reference evidence="10 11" key="1">
    <citation type="submission" date="2023-03" db="EMBL/GenBank/DDBJ databases">
        <title>Strain FZY0004 represents a novel species in the genus Thalassospira isolated from seawater.</title>
        <authorList>
            <person name="Fu Z.-Y."/>
        </authorList>
    </citation>
    <scope>NUCLEOTIDE SEQUENCE [LARGE SCALE GENOMIC DNA]</scope>
    <source>
        <strain evidence="10 11">FZY0004</strain>
    </source>
</reference>
<evidence type="ECO:0000259" key="9">
    <source>
        <dbReference type="PROSITE" id="PS50885"/>
    </source>
</evidence>
<evidence type="ECO:0000256" key="6">
    <source>
        <dbReference type="SAM" id="Phobius"/>
    </source>
</evidence>
<dbReference type="PANTHER" id="PTHR32089">
    <property type="entry name" value="METHYL-ACCEPTING CHEMOTAXIS PROTEIN MCPB"/>
    <property type="match status" value="1"/>
</dbReference>
<dbReference type="PROSITE" id="PS50111">
    <property type="entry name" value="CHEMOTAXIS_TRANSDUC_2"/>
    <property type="match status" value="1"/>
</dbReference>
<keyword evidence="6" id="KW-0812">Transmembrane</keyword>
<dbReference type="InterPro" id="IPR004089">
    <property type="entry name" value="MCPsignal_dom"/>
</dbReference>
<gene>
    <name evidence="10" type="ORF">P7680_03890</name>
</gene>
<dbReference type="InterPro" id="IPR003660">
    <property type="entry name" value="HAMP_dom"/>
</dbReference>
<dbReference type="Pfam" id="PF00672">
    <property type="entry name" value="HAMP"/>
    <property type="match status" value="1"/>
</dbReference>
<evidence type="ECO:0000259" key="8">
    <source>
        <dbReference type="PROSITE" id="PS50192"/>
    </source>
</evidence>
<proteinExistence type="inferred from homology"/>
<keyword evidence="2" id="KW-0997">Cell inner membrane</keyword>
<feature type="transmembrane region" description="Helical" evidence="6">
    <location>
        <begin position="12"/>
        <end position="34"/>
    </location>
</feature>
<dbReference type="SMART" id="SM00283">
    <property type="entry name" value="MA"/>
    <property type="match status" value="1"/>
</dbReference>
<keyword evidence="3 5" id="KW-0807">Transducer</keyword>
<dbReference type="PRINTS" id="PR00260">
    <property type="entry name" value="CHEMTRNSDUCR"/>
</dbReference>
<organism evidence="10 11">
    <name type="scientific">Thalassospira aquimaris</name>
    <dbReference type="NCBI Taxonomy" id="3037796"/>
    <lineage>
        <taxon>Bacteria</taxon>
        <taxon>Pseudomonadati</taxon>
        <taxon>Pseudomonadota</taxon>
        <taxon>Alphaproteobacteria</taxon>
        <taxon>Rhodospirillales</taxon>
        <taxon>Thalassospiraceae</taxon>
        <taxon>Thalassospira</taxon>
    </lineage>
</organism>
<evidence type="ECO:0000259" key="7">
    <source>
        <dbReference type="PROSITE" id="PS50111"/>
    </source>
</evidence>
<sequence length="686" mass="73903">MKSVIAKLRISHRLYGLVAILVIFIGVLGGIGVYTMAVIGNELEEVAHRDLPLNVMLEKITQHQLEQAILMEKALRIANIDAHDKTDTFASVRAHFEEVAHKTDEEITMARNMAERFLAADISNTARAEFEHVLDALNRIEQQHLDYERHIAQVFDQAQSGIQDSAALEAAVIEVDANQEVLNHEVEALLREVSAFTMHSMESALADEQRGKVLIAVLSSAATLLAVALSFLLGRSISVPMKNLTTALGALADGKLETPIPKSRFKDEVAEIADAMVVFQANMIRARDLEEKQKKLEAIQKQRQNERNHLVSVFGSSIGAVFARILESSEDMVSRATNVKDNSGQTHDLAISVASEAEESSSNASALGSAVEEMVASIAEISSHIANFTEVSRNAVRHSNASREEMHNLQSVAQEIGQVVELISAIAQQTNMLSLNATIEAARAGEMGKGFAVVAGEVKSLANQTAKATEEISNRVARIQEVAARSASAIGDVGTVIDSIDEYVTGIAGAVEEQNVATREIARSVAFVSESATRVSHNVSNIQGQAHDVSGNATEVHTVAHTTAGEAALLSREVDTFLAAVQSADINDDTYTSYDIDARAQIAFKGTNINVRLSEVSCAHVVTSPAVDIRAGEMVELVIDGIATPIGARVARHEDGRSILQFPLDARHLATMRNHLAVLVKPVKAA</sequence>
<dbReference type="Gene3D" id="1.10.287.950">
    <property type="entry name" value="Methyl-accepting chemotaxis protein"/>
    <property type="match status" value="1"/>
</dbReference>
<dbReference type="SMART" id="SM00304">
    <property type="entry name" value="HAMP"/>
    <property type="match status" value="1"/>
</dbReference>
<dbReference type="PROSITE" id="PS50192">
    <property type="entry name" value="T_SNARE"/>
    <property type="match status" value="1"/>
</dbReference>
<comment type="caution">
    <text evidence="10">The sequence shown here is derived from an EMBL/GenBank/DDBJ whole genome shotgun (WGS) entry which is preliminary data.</text>
</comment>
<evidence type="ECO:0000313" key="11">
    <source>
        <dbReference type="Proteomes" id="UP001529180"/>
    </source>
</evidence>
<dbReference type="EMBL" id="JARSBO010000002">
    <property type="protein sequence ID" value="MDG4718123.1"/>
    <property type="molecule type" value="Genomic_DNA"/>
</dbReference>
<keyword evidence="6" id="KW-1133">Transmembrane helix</keyword>
<dbReference type="InterPro" id="IPR004090">
    <property type="entry name" value="Chemotax_Me-accpt_rcpt"/>
</dbReference>
<name>A0ABT6G7V7_9PROT</name>
<keyword evidence="2" id="KW-1003">Cell membrane</keyword>
<feature type="domain" description="HAMP" evidence="9">
    <location>
        <begin position="235"/>
        <end position="288"/>
    </location>
</feature>
<keyword evidence="11" id="KW-1185">Reference proteome</keyword>
<dbReference type="SUPFAM" id="SSF58104">
    <property type="entry name" value="Methyl-accepting chemotaxis protein (MCP) signaling domain"/>
    <property type="match status" value="1"/>
</dbReference>
<evidence type="ECO:0000256" key="3">
    <source>
        <dbReference type="ARBA" id="ARBA00023224"/>
    </source>
</evidence>
<comment type="subcellular location">
    <subcellularLocation>
        <location evidence="1">Cell inner membrane</location>
        <topology evidence="1">Multi-pass membrane protein</topology>
    </subcellularLocation>
</comment>
<evidence type="ECO:0000256" key="5">
    <source>
        <dbReference type="PROSITE-ProRule" id="PRU00284"/>
    </source>
</evidence>
<comment type="similarity">
    <text evidence="4">Belongs to the methyl-accepting chemotaxis (MCP) protein family.</text>
</comment>
<accession>A0ABT6G7V7</accession>
<dbReference type="Proteomes" id="UP001529180">
    <property type="component" value="Unassembled WGS sequence"/>
</dbReference>
<dbReference type="PANTHER" id="PTHR32089:SF112">
    <property type="entry name" value="LYSOZYME-LIKE PROTEIN-RELATED"/>
    <property type="match status" value="1"/>
</dbReference>
<dbReference type="Pfam" id="PF00015">
    <property type="entry name" value="MCPsignal"/>
    <property type="match status" value="1"/>
</dbReference>
<evidence type="ECO:0000313" key="10">
    <source>
        <dbReference type="EMBL" id="MDG4718123.1"/>
    </source>
</evidence>
<dbReference type="InterPro" id="IPR000727">
    <property type="entry name" value="T_SNARE_dom"/>
</dbReference>
<evidence type="ECO:0000256" key="2">
    <source>
        <dbReference type="ARBA" id="ARBA00022519"/>
    </source>
</evidence>
<feature type="domain" description="Methyl-accepting transducer" evidence="7">
    <location>
        <begin position="328"/>
        <end position="550"/>
    </location>
</feature>
<dbReference type="SUPFAM" id="SSF158472">
    <property type="entry name" value="HAMP domain-like"/>
    <property type="match status" value="1"/>
</dbReference>
<dbReference type="RefSeq" id="WP_181846349.1">
    <property type="nucleotide sequence ID" value="NZ_JARSBO010000002.1"/>
</dbReference>
<evidence type="ECO:0000256" key="4">
    <source>
        <dbReference type="ARBA" id="ARBA00029447"/>
    </source>
</evidence>
<protein>
    <submittedName>
        <fullName evidence="10">Methyl-accepting chemotaxis protein</fullName>
    </submittedName>
</protein>